<keyword evidence="3" id="KW-1185">Reference proteome</keyword>
<evidence type="ECO:0000256" key="1">
    <source>
        <dbReference type="SAM" id="MobiDB-lite"/>
    </source>
</evidence>
<feature type="region of interest" description="Disordered" evidence="1">
    <location>
        <begin position="57"/>
        <end position="82"/>
    </location>
</feature>
<accession>A0ABR1TZ74</accession>
<organism evidence="2 3">
    <name type="scientific">Apiospora rasikravindrae</name>
    <dbReference type="NCBI Taxonomy" id="990691"/>
    <lineage>
        <taxon>Eukaryota</taxon>
        <taxon>Fungi</taxon>
        <taxon>Dikarya</taxon>
        <taxon>Ascomycota</taxon>
        <taxon>Pezizomycotina</taxon>
        <taxon>Sordariomycetes</taxon>
        <taxon>Xylariomycetidae</taxon>
        <taxon>Amphisphaeriales</taxon>
        <taxon>Apiosporaceae</taxon>
        <taxon>Apiospora</taxon>
    </lineage>
</organism>
<dbReference type="EMBL" id="JAQQWK010000002">
    <property type="protein sequence ID" value="KAK8051946.1"/>
    <property type="molecule type" value="Genomic_DNA"/>
</dbReference>
<sequence>MSFLFHSHGRWPHGHGYQTELAGNHEASDKAELPETLSKNIEELFLVVIEKDRMNGDFHTERKKSEEHHPDQIDQSIHERGECLETERDGACSKCGDLSIGTEQPNAQITAVHEKHDAACERLRENEMRYEEVSVTMPEYIDGHDNF</sequence>
<evidence type="ECO:0000313" key="2">
    <source>
        <dbReference type="EMBL" id="KAK8051946.1"/>
    </source>
</evidence>
<reference evidence="2 3" key="1">
    <citation type="submission" date="2023-01" db="EMBL/GenBank/DDBJ databases">
        <title>Analysis of 21 Apiospora genomes using comparative genomics revels a genus with tremendous synthesis potential of carbohydrate active enzymes and secondary metabolites.</title>
        <authorList>
            <person name="Sorensen T."/>
        </authorList>
    </citation>
    <scope>NUCLEOTIDE SEQUENCE [LARGE SCALE GENOMIC DNA]</scope>
    <source>
        <strain evidence="2 3">CBS 33761</strain>
    </source>
</reference>
<protein>
    <submittedName>
        <fullName evidence="2">Uncharacterized protein</fullName>
    </submittedName>
</protein>
<proteinExistence type="predicted"/>
<gene>
    <name evidence="2" type="ORF">PG993_003331</name>
</gene>
<evidence type="ECO:0000313" key="3">
    <source>
        <dbReference type="Proteomes" id="UP001444661"/>
    </source>
</evidence>
<name>A0ABR1TZ74_9PEZI</name>
<dbReference type="Proteomes" id="UP001444661">
    <property type="component" value="Unassembled WGS sequence"/>
</dbReference>
<comment type="caution">
    <text evidence="2">The sequence shown here is derived from an EMBL/GenBank/DDBJ whole genome shotgun (WGS) entry which is preliminary data.</text>
</comment>